<sequence length="79" mass="8143">MLAFGGLGGVATIAGVIIGGDGIRGLLQKSPLPEGVPPVNESALSLEPLGTTLIVVGVVVMIGALGVRWWRRRRRGKKG</sequence>
<dbReference type="AlphaFoldDB" id="A0A450SRE4"/>
<reference evidence="2" key="1">
    <citation type="submission" date="2019-02" db="EMBL/GenBank/DDBJ databases">
        <authorList>
            <person name="Gruber-Vodicka R. H."/>
            <person name="Seah K. B. B."/>
        </authorList>
    </citation>
    <scope>NUCLEOTIDE SEQUENCE</scope>
    <source>
        <strain evidence="2">BECK_DK47</strain>
    </source>
</reference>
<dbReference type="EMBL" id="CAADEX010000060">
    <property type="protein sequence ID" value="VFJ56637.1"/>
    <property type="molecule type" value="Genomic_DNA"/>
</dbReference>
<keyword evidence="1" id="KW-1133">Transmembrane helix</keyword>
<evidence type="ECO:0000313" key="2">
    <source>
        <dbReference type="EMBL" id="VFJ56637.1"/>
    </source>
</evidence>
<keyword evidence="1" id="KW-0812">Transmembrane</keyword>
<gene>
    <name evidence="2" type="ORF">BECKDK2373B_GA0170837_10609</name>
</gene>
<proteinExistence type="predicted"/>
<feature type="transmembrane region" description="Helical" evidence="1">
    <location>
        <begin position="49"/>
        <end position="70"/>
    </location>
</feature>
<keyword evidence="1" id="KW-0472">Membrane</keyword>
<accession>A0A450SRE4</accession>
<organism evidence="2">
    <name type="scientific">Candidatus Kentrum sp. DK</name>
    <dbReference type="NCBI Taxonomy" id="2126562"/>
    <lineage>
        <taxon>Bacteria</taxon>
        <taxon>Pseudomonadati</taxon>
        <taxon>Pseudomonadota</taxon>
        <taxon>Gammaproteobacteria</taxon>
        <taxon>Candidatus Kentrum</taxon>
    </lineage>
</organism>
<name>A0A450SRE4_9GAMM</name>
<protein>
    <submittedName>
        <fullName evidence="2">Uncharacterized protein</fullName>
    </submittedName>
</protein>
<evidence type="ECO:0000256" key="1">
    <source>
        <dbReference type="SAM" id="Phobius"/>
    </source>
</evidence>